<name>A0A0H0XRG8_9SPHN</name>
<reference evidence="1 2" key="1">
    <citation type="submission" date="2015-04" db="EMBL/GenBank/DDBJ databases">
        <title>The draft genome sequence of Erythrobacter marinus HWDM-33.</title>
        <authorList>
            <person name="Zhuang L."/>
            <person name="Liu Y."/>
            <person name="Shao Z."/>
        </authorList>
    </citation>
    <scope>NUCLEOTIDE SEQUENCE [LARGE SCALE GENOMIC DNA]</scope>
    <source>
        <strain evidence="1 2">HWDM-33</strain>
    </source>
</reference>
<gene>
    <name evidence="1" type="ORF">AAV99_12235</name>
</gene>
<dbReference type="OrthoDB" id="7507446at2"/>
<evidence type="ECO:0000313" key="2">
    <source>
        <dbReference type="Proteomes" id="UP000053455"/>
    </source>
</evidence>
<dbReference type="Proteomes" id="UP000053455">
    <property type="component" value="Unassembled WGS sequence"/>
</dbReference>
<dbReference type="PATRIC" id="fig|874156.12.peg.2517"/>
<dbReference type="RefSeq" id="WP_047094360.1">
    <property type="nucleotide sequence ID" value="NZ_LBHU01000004.1"/>
</dbReference>
<organism evidence="1 2">
    <name type="scientific">Aurantiacibacter marinus</name>
    <dbReference type="NCBI Taxonomy" id="874156"/>
    <lineage>
        <taxon>Bacteria</taxon>
        <taxon>Pseudomonadati</taxon>
        <taxon>Pseudomonadota</taxon>
        <taxon>Alphaproteobacteria</taxon>
        <taxon>Sphingomonadales</taxon>
        <taxon>Erythrobacteraceae</taxon>
        <taxon>Aurantiacibacter</taxon>
    </lineage>
</organism>
<protein>
    <submittedName>
        <fullName evidence="1">Uncharacterized protein</fullName>
    </submittedName>
</protein>
<dbReference type="EMBL" id="LBHU01000004">
    <property type="protein sequence ID" value="KLI62845.1"/>
    <property type="molecule type" value="Genomic_DNA"/>
</dbReference>
<keyword evidence="2" id="KW-1185">Reference proteome</keyword>
<sequence>MMPQTFDMPCRIAVEQSDAHFHAHVELADNIAIYPGDRVRVHGDPISVDFGESATFERMATVTRAGPMRRGWTKIAAYFDFAELVEVSFNPGRVR</sequence>
<dbReference type="AlphaFoldDB" id="A0A0H0XRG8"/>
<proteinExistence type="predicted"/>
<comment type="caution">
    <text evidence="1">The sequence shown here is derived from an EMBL/GenBank/DDBJ whole genome shotgun (WGS) entry which is preliminary data.</text>
</comment>
<dbReference type="STRING" id="874156.GCA_001021555_02530"/>
<accession>A0A0H0XRG8</accession>
<evidence type="ECO:0000313" key="1">
    <source>
        <dbReference type="EMBL" id="KLI62845.1"/>
    </source>
</evidence>